<proteinExistence type="predicted"/>
<evidence type="ECO:0000256" key="1">
    <source>
        <dbReference type="SAM" id="Phobius"/>
    </source>
</evidence>
<keyword evidence="1" id="KW-1133">Transmembrane helix</keyword>
<dbReference type="RefSeq" id="WP_344688456.1">
    <property type="nucleotide sequence ID" value="NZ_BAAAVV010000003.1"/>
</dbReference>
<evidence type="ECO:0000313" key="2">
    <source>
        <dbReference type="EMBL" id="GAA3165865.1"/>
    </source>
</evidence>
<protein>
    <submittedName>
        <fullName evidence="2">Uncharacterized protein</fullName>
    </submittedName>
</protein>
<name>A0ABP6P444_9ACTN</name>
<sequence>MRHPTDGVLRRLVDEPVGVADADREHVAACPVCLTSLASARADAAAVGAALRSDSLADPVTDIDVDAAWARLTAAQSRSTAVRAPARRRRWGAALRRPAVAALGFAVVVTGAGVAAANDWLPIFATEEIEPIAISTDLDLSAVPDLTDYGTLEVTGAEEPAPVADEAAAEELTGLDAPEVATLPDGVSGQPQYMAIGEVAATFTFSAERAEQAAAEAGEELPPVPPGLDGAQVRLTAGPGLAAVWAGDSGVPALVVARAVAPAAFASGADFEQLRDYLLSLPGLPEEVAAQLRSFSPDASTLPLPVPAEYATSTPTEVDGEDATLLASRDGFLAAVVWVEDGVVTAVAGSLSEGEVLSIASGLR</sequence>
<gene>
    <name evidence="2" type="ORF">GCM10010531_18030</name>
</gene>
<keyword evidence="1" id="KW-0812">Transmembrane</keyword>
<evidence type="ECO:0000313" key="3">
    <source>
        <dbReference type="Proteomes" id="UP001499924"/>
    </source>
</evidence>
<organism evidence="2 3">
    <name type="scientific">Blastococcus jejuensis</name>
    <dbReference type="NCBI Taxonomy" id="351224"/>
    <lineage>
        <taxon>Bacteria</taxon>
        <taxon>Bacillati</taxon>
        <taxon>Actinomycetota</taxon>
        <taxon>Actinomycetes</taxon>
        <taxon>Geodermatophilales</taxon>
        <taxon>Geodermatophilaceae</taxon>
        <taxon>Blastococcus</taxon>
    </lineage>
</organism>
<keyword evidence="3" id="KW-1185">Reference proteome</keyword>
<dbReference type="EMBL" id="BAAAVV010000003">
    <property type="protein sequence ID" value="GAA3165865.1"/>
    <property type="molecule type" value="Genomic_DNA"/>
</dbReference>
<feature type="transmembrane region" description="Helical" evidence="1">
    <location>
        <begin position="98"/>
        <end position="117"/>
    </location>
</feature>
<comment type="caution">
    <text evidence="2">The sequence shown here is derived from an EMBL/GenBank/DDBJ whole genome shotgun (WGS) entry which is preliminary data.</text>
</comment>
<dbReference type="Proteomes" id="UP001499924">
    <property type="component" value="Unassembled WGS sequence"/>
</dbReference>
<keyword evidence="1" id="KW-0472">Membrane</keyword>
<reference evidence="3" key="1">
    <citation type="journal article" date="2019" name="Int. J. Syst. Evol. Microbiol.">
        <title>The Global Catalogue of Microorganisms (GCM) 10K type strain sequencing project: providing services to taxonomists for standard genome sequencing and annotation.</title>
        <authorList>
            <consortium name="The Broad Institute Genomics Platform"/>
            <consortium name="The Broad Institute Genome Sequencing Center for Infectious Disease"/>
            <person name="Wu L."/>
            <person name="Ma J."/>
        </authorList>
    </citation>
    <scope>NUCLEOTIDE SEQUENCE [LARGE SCALE GENOMIC DNA]</scope>
    <source>
        <strain evidence="3">JCM 15614</strain>
    </source>
</reference>
<accession>A0ABP6P444</accession>